<proteinExistence type="predicted"/>
<organism evidence="2 3">
    <name type="scientific">Halogranum gelatinilyticum</name>
    <dbReference type="NCBI Taxonomy" id="660521"/>
    <lineage>
        <taxon>Archaea</taxon>
        <taxon>Methanobacteriati</taxon>
        <taxon>Methanobacteriota</taxon>
        <taxon>Stenosarchaea group</taxon>
        <taxon>Halobacteria</taxon>
        <taxon>Halobacteriales</taxon>
        <taxon>Haloferacaceae</taxon>
    </lineage>
</organism>
<keyword evidence="3" id="KW-1185">Reference proteome</keyword>
<evidence type="ECO:0000313" key="3">
    <source>
        <dbReference type="Proteomes" id="UP000199451"/>
    </source>
</evidence>
<dbReference type="EMBL" id="FNHL01000002">
    <property type="protein sequence ID" value="SDM35266.1"/>
    <property type="molecule type" value="Genomic_DNA"/>
</dbReference>
<dbReference type="CDD" id="cd04182">
    <property type="entry name" value="GT_2_like_f"/>
    <property type="match status" value="1"/>
</dbReference>
<dbReference type="PANTHER" id="PTHR43777">
    <property type="entry name" value="MOLYBDENUM COFACTOR CYTIDYLYLTRANSFERASE"/>
    <property type="match status" value="1"/>
</dbReference>
<evidence type="ECO:0000313" key="2">
    <source>
        <dbReference type="EMBL" id="SDM35266.1"/>
    </source>
</evidence>
<dbReference type="InterPro" id="IPR025877">
    <property type="entry name" value="MobA-like_NTP_Trfase"/>
</dbReference>
<keyword evidence="2" id="KW-0808">Transferase</keyword>
<feature type="domain" description="MobA-like NTP transferase" evidence="1">
    <location>
        <begin position="17"/>
        <end position="186"/>
    </location>
</feature>
<dbReference type="Pfam" id="PF12804">
    <property type="entry name" value="NTP_transf_3"/>
    <property type="match status" value="1"/>
</dbReference>
<evidence type="ECO:0000259" key="1">
    <source>
        <dbReference type="Pfam" id="PF12804"/>
    </source>
</evidence>
<dbReference type="InterPro" id="IPR029044">
    <property type="entry name" value="Nucleotide-diphossugar_trans"/>
</dbReference>
<dbReference type="SUPFAM" id="SSF53448">
    <property type="entry name" value="Nucleotide-diphospho-sugar transferases"/>
    <property type="match status" value="1"/>
</dbReference>
<keyword evidence="2" id="KW-0548">Nucleotidyltransferase</keyword>
<dbReference type="STRING" id="660521.SAMN04487949_1377"/>
<dbReference type="RefSeq" id="WP_089695654.1">
    <property type="nucleotide sequence ID" value="NZ_FNHL01000002.1"/>
</dbReference>
<name>A0A1G9SIE0_9EURY</name>
<dbReference type="PANTHER" id="PTHR43777:SF1">
    <property type="entry name" value="MOLYBDENUM COFACTOR CYTIDYLYLTRANSFERASE"/>
    <property type="match status" value="1"/>
</dbReference>
<dbReference type="OrthoDB" id="28434at2157"/>
<gene>
    <name evidence="2" type="ORF">SAMN04487949_1377</name>
</gene>
<dbReference type="AlphaFoldDB" id="A0A1G9SIE0"/>
<dbReference type="Proteomes" id="UP000199451">
    <property type="component" value="Unassembled WGS sequence"/>
</dbReference>
<sequence>MTSSNSPPRQPQPPAVGVLLAAGLGSRFEGGNKLLAELDGVPVVRRAAETLRAAVDGPVLVVVGHDAERVRAALDGLDVRFVDNPDYERGQATSVAAAVAEVDGLDVPDGASEQPTHVVFALGDMPAVRPETVERLLTVARDREAGIVVPTHEGRRGNPVVFHRQHLSSLAALDGDRGGRTLFEREAVTRLAVDDPGIHRDVDTAADLDSVDDGQ</sequence>
<dbReference type="Gene3D" id="3.90.550.10">
    <property type="entry name" value="Spore Coat Polysaccharide Biosynthesis Protein SpsA, Chain A"/>
    <property type="match status" value="1"/>
</dbReference>
<protein>
    <submittedName>
        <fullName evidence="2">Molybdenum cofactor cytidylyltransferase</fullName>
    </submittedName>
</protein>
<dbReference type="GO" id="GO:0016779">
    <property type="term" value="F:nucleotidyltransferase activity"/>
    <property type="evidence" value="ECO:0007669"/>
    <property type="project" value="UniProtKB-KW"/>
</dbReference>
<reference evidence="3" key="1">
    <citation type="submission" date="2016-10" db="EMBL/GenBank/DDBJ databases">
        <authorList>
            <person name="Varghese N."/>
            <person name="Submissions S."/>
        </authorList>
    </citation>
    <scope>NUCLEOTIDE SEQUENCE [LARGE SCALE GENOMIC DNA]</scope>
    <source>
        <strain evidence="3">CGMCC 1.10119</strain>
    </source>
</reference>
<accession>A0A1G9SIE0</accession>